<dbReference type="PANTHER" id="PTHR43415">
    <property type="entry name" value="SPERMIDINE N(1)-ACETYLTRANSFERASE"/>
    <property type="match status" value="1"/>
</dbReference>
<keyword evidence="2" id="KW-0808">Transferase</keyword>
<evidence type="ECO:0000313" key="3">
    <source>
        <dbReference type="Proteomes" id="UP000574276"/>
    </source>
</evidence>
<reference evidence="2 3" key="1">
    <citation type="submission" date="2020-07" db="EMBL/GenBank/DDBJ databases">
        <title>Characterization and genome sequencing of isolate MD1, a novel member within the family Lachnospiraceae.</title>
        <authorList>
            <person name="Rettenmaier R."/>
            <person name="Di Bello L."/>
            <person name="Zinser C."/>
            <person name="Scheitz K."/>
            <person name="Liebl W."/>
            <person name="Zverlov V."/>
        </authorList>
    </citation>
    <scope>NUCLEOTIDE SEQUENCE [LARGE SCALE GENOMIC DNA]</scope>
    <source>
        <strain evidence="2 3">MD1</strain>
    </source>
</reference>
<dbReference type="RefSeq" id="WP_228353782.1">
    <property type="nucleotide sequence ID" value="NZ_JACEGA010000001.1"/>
</dbReference>
<accession>A0A839K3J8</accession>
<keyword evidence="3" id="KW-1185">Reference proteome</keyword>
<protein>
    <submittedName>
        <fullName evidence="2">GNAT family N-acetyltransferase</fullName>
    </submittedName>
</protein>
<dbReference type="SUPFAM" id="SSF55729">
    <property type="entry name" value="Acyl-CoA N-acyltransferases (Nat)"/>
    <property type="match status" value="1"/>
</dbReference>
<dbReference type="InterPro" id="IPR016181">
    <property type="entry name" value="Acyl_CoA_acyltransferase"/>
</dbReference>
<dbReference type="CDD" id="cd04301">
    <property type="entry name" value="NAT_SF"/>
    <property type="match status" value="1"/>
</dbReference>
<proteinExistence type="predicted"/>
<feature type="domain" description="N-acetyltransferase" evidence="1">
    <location>
        <begin position="4"/>
        <end position="146"/>
    </location>
</feature>
<name>A0A839K3J8_9FIRM</name>
<dbReference type="GO" id="GO:0016747">
    <property type="term" value="F:acyltransferase activity, transferring groups other than amino-acyl groups"/>
    <property type="evidence" value="ECO:0007669"/>
    <property type="project" value="InterPro"/>
</dbReference>
<dbReference type="PROSITE" id="PS51186">
    <property type="entry name" value="GNAT"/>
    <property type="match status" value="1"/>
</dbReference>
<gene>
    <name evidence="2" type="ORF">H0486_15025</name>
</gene>
<evidence type="ECO:0000259" key="1">
    <source>
        <dbReference type="PROSITE" id="PS51186"/>
    </source>
</evidence>
<organism evidence="2 3">
    <name type="scientific">Variimorphobacter saccharofermentans</name>
    <dbReference type="NCBI Taxonomy" id="2755051"/>
    <lineage>
        <taxon>Bacteria</taxon>
        <taxon>Bacillati</taxon>
        <taxon>Bacillota</taxon>
        <taxon>Clostridia</taxon>
        <taxon>Lachnospirales</taxon>
        <taxon>Lachnospiraceae</taxon>
        <taxon>Variimorphobacter</taxon>
    </lineage>
</organism>
<dbReference type="EMBL" id="JACEGA010000001">
    <property type="protein sequence ID" value="MBB2184190.1"/>
    <property type="molecule type" value="Genomic_DNA"/>
</dbReference>
<dbReference type="AlphaFoldDB" id="A0A839K3J8"/>
<dbReference type="Gene3D" id="3.40.630.30">
    <property type="match status" value="1"/>
</dbReference>
<dbReference type="PANTHER" id="PTHR43415:SF3">
    <property type="entry name" value="GNAT-FAMILY ACETYLTRANSFERASE"/>
    <property type="match status" value="1"/>
</dbReference>
<dbReference type="Pfam" id="PF00583">
    <property type="entry name" value="Acetyltransf_1"/>
    <property type="match status" value="1"/>
</dbReference>
<evidence type="ECO:0000313" key="2">
    <source>
        <dbReference type="EMBL" id="MBB2184190.1"/>
    </source>
</evidence>
<dbReference type="Proteomes" id="UP000574276">
    <property type="component" value="Unassembled WGS sequence"/>
</dbReference>
<comment type="caution">
    <text evidence="2">The sequence shown here is derived from an EMBL/GenBank/DDBJ whole genome shotgun (WGS) entry which is preliminary data.</text>
</comment>
<sequence length="146" mass="17483">MKDCYLKSVQLEDKKLLYKWANDEETRLNSFSTDFIPYETHEKWFNNVIRSEDILQFIYYMDNIPIGQVRLSINNNIAYINYSISKDHRGKGHGKNILLLVEKKLRDEYPYITQINAQVKVDNVPSRKIFEGLNYNQMYIEYSKKI</sequence>
<dbReference type="InterPro" id="IPR000182">
    <property type="entry name" value="GNAT_dom"/>
</dbReference>